<accession>A0A0Q0VXT8</accession>
<dbReference type="InParanoid" id="A0A0Q0VXT8"/>
<dbReference type="InterPro" id="IPR002347">
    <property type="entry name" value="SDR_fam"/>
</dbReference>
<evidence type="ECO:0008006" key="3">
    <source>
        <dbReference type="Google" id="ProtNLM"/>
    </source>
</evidence>
<gene>
    <name evidence="1" type="ORF">AOG55_03805</name>
</gene>
<protein>
    <recommendedName>
        <fullName evidence="3">Short-chain dehydrogenase</fullName>
    </recommendedName>
</protein>
<name>A0A0Q0VXT8_9ARCH</name>
<sequence length="222" mass="25462">MNSWKINYKSIILLVSDYMNPVDKVLLIVDGESGAGQDISETFSKNGARIVLIYTDKEKAVKLKEKIEKMEGIINIFSRDEKNLYDKVKQIAGRVDIIINNIYFENINKGNEDFMNVLQSLDYYINFIKNARNFGATLIINAVYNKDDSFEYSMVKSVFDTFTLKYKTDARIFTVSSSNIDPEYIEKLPDKISEKKLQSSDITNAIIFSTIVDGINRKILDL</sequence>
<evidence type="ECO:0000313" key="1">
    <source>
        <dbReference type="EMBL" id="KQB36550.1"/>
    </source>
</evidence>
<dbReference type="Gene3D" id="3.40.50.720">
    <property type="entry name" value="NAD(P)-binding Rossmann-like Domain"/>
    <property type="match status" value="1"/>
</dbReference>
<reference evidence="1 2" key="1">
    <citation type="submission" date="2015-09" db="EMBL/GenBank/DDBJ databases">
        <title>Heavy metals and arsenic resistance mechanisms in polyextremophilic archaea of the family Ferroplasmaceae.</title>
        <authorList>
            <person name="Bulaev A.G."/>
            <person name="Kanygina A.V."/>
        </authorList>
    </citation>
    <scope>NUCLEOTIDE SEQUENCE [LARGE SCALE GENOMIC DNA]</scope>
    <source>
        <strain evidence="1 2">BH2</strain>
    </source>
</reference>
<dbReference type="EMBL" id="LKBH01000023">
    <property type="protein sequence ID" value="KQB36550.1"/>
    <property type="molecule type" value="Genomic_DNA"/>
</dbReference>
<dbReference type="SUPFAM" id="SSF51735">
    <property type="entry name" value="NAD(P)-binding Rossmann-fold domains"/>
    <property type="match status" value="1"/>
</dbReference>
<dbReference type="Proteomes" id="UP000050301">
    <property type="component" value="Unassembled WGS sequence"/>
</dbReference>
<keyword evidence="2" id="KW-1185">Reference proteome</keyword>
<dbReference type="AlphaFoldDB" id="A0A0Q0VXT8"/>
<proteinExistence type="predicted"/>
<organism evidence="1 2">
    <name type="scientific">Acidiplasma cupricumulans</name>
    <dbReference type="NCBI Taxonomy" id="312540"/>
    <lineage>
        <taxon>Archaea</taxon>
        <taxon>Methanobacteriati</taxon>
        <taxon>Thermoplasmatota</taxon>
        <taxon>Thermoplasmata</taxon>
        <taxon>Thermoplasmatales</taxon>
        <taxon>Ferroplasmaceae</taxon>
        <taxon>Acidiplasma</taxon>
    </lineage>
</organism>
<dbReference type="InterPro" id="IPR036291">
    <property type="entry name" value="NAD(P)-bd_dom_sf"/>
</dbReference>
<evidence type="ECO:0000313" key="2">
    <source>
        <dbReference type="Proteomes" id="UP000050301"/>
    </source>
</evidence>
<dbReference type="Pfam" id="PF00106">
    <property type="entry name" value="adh_short"/>
    <property type="match status" value="1"/>
</dbReference>
<comment type="caution">
    <text evidence="1">The sequence shown here is derived from an EMBL/GenBank/DDBJ whole genome shotgun (WGS) entry which is preliminary data.</text>
</comment>